<accession>A0A0Z8FHU2</accession>
<dbReference type="RefSeq" id="WP_044776017.1">
    <property type="nucleotide sequence ID" value="NZ_CEDY01000014.1"/>
</dbReference>
<name>A0A0Z8FHU2_STRSU</name>
<proteinExistence type="predicted"/>
<evidence type="ECO:0000313" key="1">
    <source>
        <dbReference type="EMBL" id="CYU80810.1"/>
    </source>
</evidence>
<evidence type="ECO:0000313" key="2">
    <source>
        <dbReference type="Proteomes" id="UP000072794"/>
    </source>
</evidence>
<dbReference type="EMBL" id="FIHA01000014">
    <property type="protein sequence ID" value="CYU80810.1"/>
    <property type="molecule type" value="Genomic_DNA"/>
</dbReference>
<organism evidence="1 2">
    <name type="scientific">Streptococcus suis</name>
    <dbReference type="NCBI Taxonomy" id="1307"/>
    <lineage>
        <taxon>Bacteria</taxon>
        <taxon>Bacillati</taxon>
        <taxon>Bacillota</taxon>
        <taxon>Bacilli</taxon>
        <taxon>Lactobacillales</taxon>
        <taxon>Streptococcaceae</taxon>
        <taxon>Streptococcus</taxon>
    </lineage>
</organism>
<protein>
    <recommendedName>
        <fullName evidence="3">DUF4065 domain-containing protein</fullName>
    </recommendedName>
</protein>
<dbReference type="Proteomes" id="UP000072794">
    <property type="component" value="Unassembled WGS sequence"/>
</dbReference>
<sequence length="196" mass="22703">MSDSFRETILLFVFSISQIRKKININTLQRYLYLYYITGQFLQEEVKSEVTVYTDRHFGIKISGFSEEIDRLVATDFLSRETTILCPNAKLVNWGNSLSPDGLSAEKLKEIQSFVNLLTSYDDDTVFSLLFEEPSVKSAKNRNIEVSVSNSELSELLNTFYDSITEQTIEKYDVLSHWLNFIIQHIQNDKRGETVE</sequence>
<evidence type="ECO:0008006" key="3">
    <source>
        <dbReference type="Google" id="ProtNLM"/>
    </source>
</evidence>
<dbReference type="AlphaFoldDB" id="A0A0Z8FHU2"/>
<reference evidence="1 2" key="1">
    <citation type="submission" date="2016-02" db="EMBL/GenBank/DDBJ databases">
        <authorList>
            <consortium name="Pathogen Informatics"/>
        </authorList>
    </citation>
    <scope>NUCLEOTIDE SEQUENCE [LARGE SCALE GENOMIC DNA]</scope>
    <source>
        <strain evidence="1 2">LSS52</strain>
    </source>
</reference>
<gene>
    <name evidence="1" type="ORF">ERS132414_00919</name>
</gene>